<dbReference type="PANTHER" id="PTHR23508:SF10">
    <property type="entry name" value="CARBOXYLIC ACID TRANSPORTER PROTEIN HOMOLOG"/>
    <property type="match status" value="1"/>
</dbReference>
<feature type="transmembrane region" description="Helical" evidence="5">
    <location>
        <begin position="179"/>
        <end position="200"/>
    </location>
</feature>
<protein>
    <submittedName>
        <fullName evidence="7">Putative major facilitator superfamily transporter</fullName>
    </submittedName>
</protein>
<keyword evidence="4 5" id="KW-0472">Membrane</keyword>
<keyword evidence="8" id="KW-1185">Reference proteome</keyword>
<dbReference type="InterPro" id="IPR011701">
    <property type="entry name" value="MFS"/>
</dbReference>
<feature type="transmembrane region" description="Helical" evidence="5">
    <location>
        <begin position="391"/>
        <end position="412"/>
    </location>
</feature>
<name>X0QWR3_RHOWR</name>
<evidence type="ECO:0000256" key="5">
    <source>
        <dbReference type="SAM" id="Phobius"/>
    </source>
</evidence>
<evidence type="ECO:0000313" key="7">
    <source>
        <dbReference type="EMBL" id="GAF43020.1"/>
    </source>
</evidence>
<dbReference type="CDD" id="cd17365">
    <property type="entry name" value="MFS_PcaK_like"/>
    <property type="match status" value="1"/>
</dbReference>
<evidence type="ECO:0000313" key="8">
    <source>
        <dbReference type="Proteomes" id="UP000019491"/>
    </source>
</evidence>
<feature type="transmembrane region" description="Helical" evidence="5">
    <location>
        <begin position="60"/>
        <end position="80"/>
    </location>
</feature>
<feature type="transmembrane region" description="Helical" evidence="5">
    <location>
        <begin position="325"/>
        <end position="345"/>
    </location>
</feature>
<feature type="transmembrane region" description="Helical" evidence="5">
    <location>
        <begin position="418"/>
        <end position="440"/>
    </location>
</feature>
<evidence type="ECO:0000259" key="6">
    <source>
        <dbReference type="PROSITE" id="PS50850"/>
    </source>
</evidence>
<accession>X0QWR3</accession>
<proteinExistence type="predicted"/>
<feature type="transmembrane region" description="Helical" evidence="5">
    <location>
        <begin position="118"/>
        <end position="138"/>
    </location>
</feature>
<keyword evidence="2 5" id="KW-0812">Transmembrane</keyword>
<reference evidence="7 8" key="1">
    <citation type="submission" date="2014-02" db="EMBL/GenBank/DDBJ databases">
        <title>Whole genome shotgun sequence of Rhodococcus wratislaviensis NBRC 100605.</title>
        <authorList>
            <person name="Hosoyama A."/>
            <person name="Tsuchikane K."/>
            <person name="Yoshida I."/>
            <person name="Ohji S."/>
            <person name="Ichikawa N."/>
            <person name="Yamazoe A."/>
            <person name="Fujita N."/>
        </authorList>
    </citation>
    <scope>NUCLEOTIDE SEQUENCE [LARGE SCALE GENOMIC DNA]</scope>
    <source>
        <strain evidence="7 8">NBRC 100605</strain>
    </source>
</reference>
<comment type="caution">
    <text evidence="7">The sequence shown here is derived from an EMBL/GenBank/DDBJ whole genome shotgun (WGS) entry which is preliminary data.</text>
</comment>
<feature type="transmembrane region" description="Helical" evidence="5">
    <location>
        <begin position="260"/>
        <end position="282"/>
    </location>
</feature>
<comment type="subcellular location">
    <subcellularLocation>
        <location evidence="1">Cell membrane</location>
        <topology evidence="1">Multi-pass membrane protein</topology>
    </subcellularLocation>
</comment>
<evidence type="ECO:0000256" key="3">
    <source>
        <dbReference type="ARBA" id="ARBA00022989"/>
    </source>
</evidence>
<organism evidence="7 8">
    <name type="scientific">Rhodococcus wratislaviensis NBRC 100605</name>
    <dbReference type="NCBI Taxonomy" id="1219028"/>
    <lineage>
        <taxon>Bacteria</taxon>
        <taxon>Bacillati</taxon>
        <taxon>Actinomycetota</taxon>
        <taxon>Actinomycetes</taxon>
        <taxon>Mycobacteriales</taxon>
        <taxon>Nocardiaceae</taxon>
        <taxon>Rhodococcus</taxon>
    </lineage>
</organism>
<evidence type="ECO:0000256" key="1">
    <source>
        <dbReference type="ARBA" id="ARBA00004651"/>
    </source>
</evidence>
<dbReference type="GO" id="GO:0005886">
    <property type="term" value="C:plasma membrane"/>
    <property type="evidence" value="ECO:0007669"/>
    <property type="project" value="UniProtKB-SubCell"/>
</dbReference>
<gene>
    <name evidence="7" type="ORF">RW1_005_01280</name>
</gene>
<dbReference type="Gene3D" id="1.20.1250.20">
    <property type="entry name" value="MFS general substrate transporter like domains"/>
    <property type="match status" value="1"/>
</dbReference>
<dbReference type="InterPro" id="IPR020846">
    <property type="entry name" value="MFS_dom"/>
</dbReference>
<dbReference type="InterPro" id="IPR036259">
    <property type="entry name" value="MFS_trans_sf"/>
</dbReference>
<dbReference type="SUPFAM" id="SSF103473">
    <property type="entry name" value="MFS general substrate transporter"/>
    <property type="match status" value="1"/>
</dbReference>
<feature type="transmembrane region" description="Helical" evidence="5">
    <location>
        <begin position="150"/>
        <end position="173"/>
    </location>
</feature>
<evidence type="ECO:0000256" key="4">
    <source>
        <dbReference type="ARBA" id="ARBA00023136"/>
    </source>
</evidence>
<dbReference type="Pfam" id="PF07690">
    <property type="entry name" value="MFS_1"/>
    <property type="match status" value="1"/>
</dbReference>
<dbReference type="PROSITE" id="PS00217">
    <property type="entry name" value="SUGAR_TRANSPORT_2"/>
    <property type="match status" value="1"/>
</dbReference>
<feature type="transmembrane region" description="Helical" evidence="5">
    <location>
        <begin position="27"/>
        <end position="48"/>
    </location>
</feature>
<dbReference type="EMBL" id="BAWF01000005">
    <property type="protein sequence ID" value="GAF43020.1"/>
    <property type="molecule type" value="Genomic_DNA"/>
</dbReference>
<feature type="transmembrane region" description="Helical" evidence="5">
    <location>
        <begin position="294"/>
        <end position="313"/>
    </location>
</feature>
<dbReference type="PROSITE" id="PS50850">
    <property type="entry name" value="MFS"/>
    <property type="match status" value="1"/>
</dbReference>
<feature type="transmembrane region" description="Helical" evidence="5">
    <location>
        <begin position="92"/>
        <end position="112"/>
    </location>
</feature>
<feature type="domain" description="Major facilitator superfamily (MFS) profile" evidence="6">
    <location>
        <begin position="26"/>
        <end position="442"/>
    </location>
</feature>
<feature type="transmembrane region" description="Helical" evidence="5">
    <location>
        <begin position="351"/>
        <end position="379"/>
    </location>
</feature>
<dbReference type="AlphaFoldDB" id="X0QWR3"/>
<dbReference type="PANTHER" id="PTHR23508">
    <property type="entry name" value="CARBOXYLIC ACID TRANSPORTER PROTEIN HOMOLOG"/>
    <property type="match status" value="1"/>
</dbReference>
<sequence>MRDPSPIVDVQKLIDDSPLSSVQRKSLALCLAFAVIDGFDALVIGFVIPAISHEWGRSPASLTPATVAGLIGTIVGSMLITPFADRFGRRPIILAGAAMFAVFTLLAAASTSLEMLSIFRFLAGLGLGAVPATLIAYGSEMAPRRMRATIVTVVGSGLAAGGFVGGFAAGFLIPTFGWRSVFVAGGVLPILAMLVALKWLQESVQYLVTRGRHSEATALVNRISQSTVSDPETRFIVGAGTDTHPNTSVRTLFADHRGGITVVLWILYAAQFMTTFFLFSWLPSVLTEAGVGRTTALIATSVCTLGGMIGGVALGRTIDRVASRFAVIGISFAVGAAAVATTAMVTGFSNVLMFITLFIVGACTIGTGICINSITATLYPPHVRSTGVGWAYGFGRLGSVIGPSIGGVLLAMQFQARSIFLLILVPIAICALAVAALSVLSRRSENAVLPSVGTTTQPASVTNKSA</sequence>
<dbReference type="Proteomes" id="UP000019491">
    <property type="component" value="Unassembled WGS sequence"/>
</dbReference>
<dbReference type="InterPro" id="IPR005829">
    <property type="entry name" value="Sugar_transporter_CS"/>
</dbReference>
<keyword evidence="3 5" id="KW-1133">Transmembrane helix</keyword>
<dbReference type="GO" id="GO:0046943">
    <property type="term" value="F:carboxylic acid transmembrane transporter activity"/>
    <property type="evidence" value="ECO:0007669"/>
    <property type="project" value="TreeGrafter"/>
</dbReference>
<evidence type="ECO:0000256" key="2">
    <source>
        <dbReference type="ARBA" id="ARBA00022692"/>
    </source>
</evidence>